<dbReference type="RefSeq" id="WP_035842202.1">
    <property type="nucleotide sequence ID" value="NZ_BNAB01000003.1"/>
</dbReference>
<dbReference type="Proteomes" id="UP000199541">
    <property type="component" value="Unassembled WGS sequence"/>
</dbReference>
<dbReference type="Proteomes" id="UP000634647">
    <property type="component" value="Unassembled WGS sequence"/>
</dbReference>
<dbReference type="AlphaFoldDB" id="A0AAN4UPR0"/>
<protein>
    <submittedName>
        <fullName evidence="6">Haloacid dehalogenase superfamily, subfamily IA, variant 3 with third motif having DD or ED</fullName>
    </submittedName>
    <submittedName>
        <fullName evidence="5">Hydrolase</fullName>
    </submittedName>
</protein>
<dbReference type="GO" id="GO:0016787">
    <property type="term" value="F:hydrolase activity"/>
    <property type="evidence" value="ECO:0007669"/>
    <property type="project" value="UniProtKB-KW"/>
</dbReference>
<evidence type="ECO:0000256" key="4">
    <source>
        <dbReference type="ARBA" id="ARBA00022842"/>
    </source>
</evidence>
<dbReference type="InterPro" id="IPR051600">
    <property type="entry name" value="Beta-PGM-like"/>
</dbReference>
<organism evidence="5 8">
    <name type="scientific">Allgaiera indica</name>
    <dbReference type="NCBI Taxonomy" id="765699"/>
    <lineage>
        <taxon>Bacteria</taxon>
        <taxon>Pseudomonadati</taxon>
        <taxon>Pseudomonadota</taxon>
        <taxon>Alphaproteobacteria</taxon>
        <taxon>Rhodobacterales</taxon>
        <taxon>Paracoccaceae</taxon>
        <taxon>Allgaiera</taxon>
    </lineage>
</organism>
<reference evidence="6 7" key="2">
    <citation type="submission" date="2016-10" db="EMBL/GenBank/DDBJ databases">
        <authorList>
            <person name="Varghese N."/>
            <person name="Submissions S."/>
        </authorList>
    </citation>
    <scope>NUCLEOTIDE SEQUENCE [LARGE SCALE GENOMIC DNA]</scope>
    <source>
        <strain evidence="6 7">DSM 24802</strain>
    </source>
</reference>
<accession>A0AAN4UPR0</accession>
<evidence type="ECO:0000256" key="2">
    <source>
        <dbReference type="ARBA" id="ARBA00006171"/>
    </source>
</evidence>
<evidence type="ECO:0000313" key="6">
    <source>
        <dbReference type="EMBL" id="SDW40777.1"/>
    </source>
</evidence>
<name>A0AAN4UPR0_9RHOB</name>
<comment type="similarity">
    <text evidence="2">Belongs to the HAD-like hydrolase superfamily. CbbY/CbbZ/Gph/YieH family.</text>
</comment>
<proteinExistence type="inferred from homology"/>
<comment type="cofactor">
    <cofactor evidence="1">
        <name>Mg(2+)</name>
        <dbReference type="ChEBI" id="CHEBI:18420"/>
    </cofactor>
</comment>
<dbReference type="SFLD" id="SFLDG01129">
    <property type="entry name" value="C1.5:_HAD__Beta-PGM__Phosphata"/>
    <property type="match status" value="1"/>
</dbReference>
<dbReference type="NCBIfam" id="TIGR01509">
    <property type="entry name" value="HAD-SF-IA-v3"/>
    <property type="match status" value="1"/>
</dbReference>
<dbReference type="InterPro" id="IPR006439">
    <property type="entry name" value="HAD-SF_hydro_IA"/>
</dbReference>
<dbReference type="SFLD" id="SFLDS00003">
    <property type="entry name" value="Haloacid_Dehalogenase"/>
    <property type="match status" value="1"/>
</dbReference>
<keyword evidence="3" id="KW-0479">Metal-binding</keyword>
<dbReference type="PANTHER" id="PTHR46193">
    <property type="entry name" value="6-PHOSPHOGLUCONATE PHOSPHATASE"/>
    <property type="match status" value="1"/>
</dbReference>
<dbReference type="SUPFAM" id="SSF56784">
    <property type="entry name" value="HAD-like"/>
    <property type="match status" value="1"/>
</dbReference>
<reference evidence="5" key="3">
    <citation type="submission" date="2023-06" db="EMBL/GenBank/DDBJ databases">
        <authorList>
            <person name="Sun Q."/>
            <person name="Zhou Y."/>
        </authorList>
    </citation>
    <scope>NUCLEOTIDE SEQUENCE</scope>
    <source>
        <strain evidence="5">CGMCC 1.10859</strain>
    </source>
</reference>
<evidence type="ECO:0000313" key="5">
    <source>
        <dbReference type="EMBL" id="GHD99913.1"/>
    </source>
</evidence>
<dbReference type="GO" id="GO:0046872">
    <property type="term" value="F:metal ion binding"/>
    <property type="evidence" value="ECO:0007669"/>
    <property type="project" value="UniProtKB-KW"/>
</dbReference>
<evidence type="ECO:0000256" key="1">
    <source>
        <dbReference type="ARBA" id="ARBA00001946"/>
    </source>
</evidence>
<sequence length="220" mass="23618">MTGSDRPPAAVLFDCDGVIVDSERPLFDLLEGDFARYGLPMPRDEIMHTFIGGTMYDVGRRARAHGATMPEGWEEDFYERLFDVLAKDAPLIPGIVEVLDALDAAGIGYAVGSNGSGRKMGITLGQHPEVLRRFHGRLFSGQDMNRPKPAPDLYLHAAAALGTPPEACVVVEDSPTGARAARAAGIPCYGYAPHDDGARLAEVGARVFGDLRELPGLWGI</sequence>
<dbReference type="EMBL" id="BNAB01000003">
    <property type="protein sequence ID" value="GHD99913.1"/>
    <property type="molecule type" value="Genomic_DNA"/>
</dbReference>
<dbReference type="Gene3D" id="3.40.50.1000">
    <property type="entry name" value="HAD superfamily/HAD-like"/>
    <property type="match status" value="1"/>
</dbReference>
<dbReference type="InterPro" id="IPR023198">
    <property type="entry name" value="PGP-like_dom2"/>
</dbReference>
<gene>
    <name evidence="5" type="ORF">GCM10008024_09530</name>
    <name evidence="6" type="ORF">SAMN05444006_103139</name>
</gene>
<keyword evidence="5" id="KW-0378">Hydrolase</keyword>
<evidence type="ECO:0000256" key="3">
    <source>
        <dbReference type="ARBA" id="ARBA00022723"/>
    </source>
</evidence>
<keyword evidence="4" id="KW-0460">Magnesium</keyword>
<comment type="caution">
    <text evidence="5">The sequence shown here is derived from an EMBL/GenBank/DDBJ whole genome shotgun (WGS) entry which is preliminary data.</text>
</comment>
<dbReference type="PANTHER" id="PTHR46193:SF10">
    <property type="entry name" value="6-PHOSPHOGLUCONATE PHOSPHATASE"/>
    <property type="match status" value="1"/>
</dbReference>
<keyword evidence="7" id="KW-1185">Reference proteome</keyword>
<evidence type="ECO:0000313" key="8">
    <source>
        <dbReference type="Proteomes" id="UP000634647"/>
    </source>
</evidence>
<evidence type="ECO:0000313" key="7">
    <source>
        <dbReference type="Proteomes" id="UP000199541"/>
    </source>
</evidence>
<reference evidence="5" key="1">
    <citation type="journal article" date="2014" name="Int. J. Syst. Evol. Microbiol.">
        <title>Complete genome sequence of Corynebacterium casei LMG S-19264T (=DSM 44701T), isolated from a smear-ripened cheese.</title>
        <authorList>
            <consortium name="US DOE Joint Genome Institute (JGI-PGF)"/>
            <person name="Walter F."/>
            <person name="Albersmeier A."/>
            <person name="Kalinowski J."/>
            <person name="Ruckert C."/>
        </authorList>
    </citation>
    <scope>NUCLEOTIDE SEQUENCE</scope>
    <source>
        <strain evidence="5">CGMCC 1.10859</strain>
    </source>
</reference>
<dbReference type="EMBL" id="FNOB01000003">
    <property type="protein sequence ID" value="SDW40777.1"/>
    <property type="molecule type" value="Genomic_DNA"/>
</dbReference>
<dbReference type="InterPro" id="IPR023214">
    <property type="entry name" value="HAD_sf"/>
</dbReference>
<dbReference type="InterPro" id="IPR036412">
    <property type="entry name" value="HAD-like_sf"/>
</dbReference>
<dbReference type="Gene3D" id="1.10.150.240">
    <property type="entry name" value="Putative phosphatase, domain 2"/>
    <property type="match status" value="1"/>
</dbReference>
<dbReference type="Pfam" id="PF00702">
    <property type="entry name" value="Hydrolase"/>
    <property type="match status" value="1"/>
</dbReference>